<evidence type="ECO:0000256" key="8">
    <source>
        <dbReference type="RuleBase" id="RU365104"/>
    </source>
</evidence>
<dbReference type="EMBL" id="DXHS01000035">
    <property type="protein sequence ID" value="HIW02102.1"/>
    <property type="molecule type" value="Genomic_DNA"/>
</dbReference>
<dbReference type="GO" id="GO:0016887">
    <property type="term" value="F:ATP hydrolysis activity"/>
    <property type="evidence" value="ECO:0007669"/>
    <property type="project" value="InterPro"/>
</dbReference>
<dbReference type="PROSITE" id="PS50893">
    <property type="entry name" value="ABC_TRANSPORTER_2"/>
    <property type="match status" value="1"/>
</dbReference>
<comment type="similarity">
    <text evidence="8">Belongs to the ABC transporter superfamily. Energy-coupling factor EcfA family.</text>
</comment>
<dbReference type="AlphaFoldDB" id="A0A9D1Q0Q6"/>
<keyword evidence="7 8" id="KW-0472">Membrane</keyword>
<dbReference type="GO" id="GO:0005524">
    <property type="term" value="F:ATP binding"/>
    <property type="evidence" value="ECO:0007669"/>
    <property type="project" value="UniProtKB-UniRule"/>
</dbReference>
<organism evidence="10 11">
    <name type="scientific">Candidatus Protoclostridium stercorigallinarum</name>
    <dbReference type="NCBI Taxonomy" id="2838741"/>
    <lineage>
        <taxon>Bacteria</taxon>
        <taxon>Bacillati</taxon>
        <taxon>Bacillota</taxon>
        <taxon>Clostridia</taxon>
        <taxon>Candidatus Protoclostridium</taxon>
    </lineage>
</organism>
<sequence>MRDKVKFVAPPPLEGAAIEIKDLTYVYNPRSPFETRALDDVSLTVMRGECFGVIGQTGSGKSTLVSHINALTRVQRKHHANERAVLRVCGIDLTAKKPDLKGLREKVGMVFQYPEYQLFADTVREDVAFGPRNLGLGEEEINARVREAVRLVGLDYNEVAERSPFELSGGQKRRAAIAGVIAMRPEVLILDEPTAGLDPEGKRELLSLLADIRRTTCPTMIMVSHDMDEVAENCDRVAVLGDGKVLGVFTPGELFTRRDLIKSLGLELPAATELASCLASRGVPVRGDCLTESELLGELIEAYTGGER</sequence>
<dbReference type="InterPro" id="IPR027417">
    <property type="entry name" value="P-loop_NTPase"/>
</dbReference>
<evidence type="ECO:0000256" key="3">
    <source>
        <dbReference type="ARBA" id="ARBA00022475"/>
    </source>
</evidence>
<dbReference type="GO" id="GO:0042626">
    <property type="term" value="F:ATPase-coupled transmembrane transporter activity"/>
    <property type="evidence" value="ECO:0007669"/>
    <property type="project" value="TreeGrafter"/>
</dbReference>
<evidence type="ECO:0000256" key="5">
    <source>
        <dbReference type="ARBA" id="ARBA00022840"/>
    </source>
</evidence>
<evidence type="ECO:0000256" key="2">
    <source>
        <dbReference type="ARBA" id="ARBA00022448"/>
    </source>
</evidence>
<keyword evidence="5 8" id="KW-0067">ATP-binding</keyword>
<dbReference type="InterPro" id="IPR017871">
    <property type="entry name" value="ABC_transporter-like_CS"/>
</dbReference>
<evidence type="ECO:0000256" key="4">
    <source>
        <dbReference type="ARBA" id="ARBA00022741"/>
    </source>
</evidence>
<dbReference type="CDD" id="cd03225">
    <property type="entry name" value="ABC_cobalt_CbiO_domain1"/>
    <property type="match status" value="1"/>
</dbReference>
<keyword evidence="3 8" id="KW-1003">Cell membrane</keyword>
<comment type="function">
    <text evidence="8">ATP-binding (A) component of a common energy-coupling factor (ECF) ABC-transporter complex.</text>
</comment>
<dbReference type="InterPro" id="IPR003439">
    <property type="entry name" value="ABC_transporter-like_ATP-bd"/>
</dbReference>
<dbReference type="PANTHER" id="PTHR43553:SF27">
    <property type="entry name" value="ENERGY-COUPLING FACTOR TRANSPORTER ATP-BINDING PROTEIN ECFA2"/>
    <property type="match status" value="1"/>
</dbReference>
<dbReference type="EC" id="7.-.-.-" evidence="8"/>
<evidence type="ECO:0000313" key="10">
    <source>
        <dbReference type="EMBL" id="HIW02102.1"/>
    </source>
</evidence>
<proteinExistence type="inferred from homology"/>
<dbReference type="InterPro" id="IPR050095">
    <property type="entry name" value="ECF_ABC_transporter_ATP-bd"/>
</dbReference>
<dbReference type="PANTHER" id="PTHR43553">
    <property type="entry name" value="HEAVY METAL TRANSPORTER"/>
    <property type="match status" value="1"/>
</dbReference>
<dbReference type="SMART" id="SM00382">
    <property type="entry name" value="AAA"/>
    <property type="match status" value="1"/>
</dbReference>
<keyword evidence="2 8" id="KW-0813">Transport</keyword>
<feature type="domain" description="ABC transporter" evidence="9">
    <location>
        <begin position="18"/>
        <end position="267"/>
    </location>
</feature>
<gene>
    <name evidence="10" type="ORF">H9892_02055</name>
</gene>
<dbReference type="Pfam" id="PF00005">
    <property type="entry name" value="ABC_tran"/>
    <property type="match status" value="1"/>
</dbReference>
<keyword evidence="6" id="KW-1278">Translocase</keyword>
<dbReference type="InterPro" id="IPR015856">
    <property type="entry name" value="ABC_transpr_CbiO/EcfA_su"/>
</dbReference>
<reference evidence="10" key="1">
    <citation type="journal article" date="2021" name="PeerJ">
        <title>Extensive microbial diversity within the chicken gut microbiome revealed by metagenomics and culture.</title>
        <authorList>
            <person name="Gilroy R."/>
            <person name="Ravi A."/>
            <person name="Getino M."/>
            <person name="Pursley I."/>
            <person name="Horton D.L."/>
            <person name="Alikhan N.F."/>
            <person name="Baker D."/>
            <person name="Gharbi K."/>
            <person name="Hall N."/>
            <person name="Watson M."/>
            <person name="Adriaenssens E.M."/>
            <person name="Foster-Nyarko E."/>
            <person name="Jarju S."/>
            <person name="Secka A."/>
            <person name="Antonio M."/>
            <person name="Oren A."/>
            <person name="Chaudhuri R.R."/>
            <person name="La Ragione R."/>
            <person name="Hildebrand F."/>
            <person name="Pallen M.J."/>
        </authorList>
    </citation>
    <scope>NUCLEOTIDE SEQUENCE</scope>
    <source>
        <strain evidence="10">12435</strain>
    </source>
</reference>
<evidence type="ECO:0000256" key="7">
    <source>
        <dbReference type="ARBA" id="ARBA00023136"/>
    </source>
</evidence>
<evidence type="ECO:0000313" key="11">
    <source>
        <dbReference type="Proteomes" id="UP000823990"/>
    </source>
</evidence>
<name>A0A9D1Q0Q6_9FIRM</name>
<keyword evidence="4 8" id="KW-0547">Nucleotide-binding</keyword>
<reference evidence="10" key="2">
    <citation type="submission" date="2021-04" db="EMBL/GenBank/DDBJ databases">
        <authorList>
            <person name="Gilroy R."/>
        </authorList>
    </citation>
    <scope>NUCLEOTIDE SEQUENCE</scope>
    <source>
        <strain evidence="10">12435</strain>
    </source>
</reference>
<protein>
    <recommendedName>
        <fullName evidence="8">Energy-coupling factor transporter ATP-binding protein EcfA2</fullName>
        <ecNumber evidence="8">7.-.-.-</ecNumber>
    </recommendedName>
</protein>
<dbReference type="InterPro" id="IPR030946">
    <property type="entry name" value="EcfA2"/>
</dbReference>
<dbReference type="Proteomes" id="UP000823990">
    <property type="component" value="Unassembled WGS sequence"/>
</dbReference>
<comment type="subunit">
    <text evidence="8">Forms a stable energy-coupling factor (ECF) transporter complex composed of 2 membrane-embedded substrate-binding proteins (S component), 2 ATP-binding proteins (A component) and 2 transmembrane proteins (T component).</text>
</comment>
<accession>A0A9D1Q0Q6</accession>
<evidence type="ECO:0000259" key="9">
    <source>
        <dbReference type="PROSITE" id="PS50893"/>
    </source>
</evidence>
<evidence type="ECO:0000256" key="1">
    <source>
        <dbReference type="ARBA" id="ARBA00004202"/>
    </source>
</evidence>
<dbReference type="PROSITE" id="PS00211">
    <property type="entry name" value="ABC_TRANSPORTER_1"/>
    <property type="match status" value="1"/>
</dbReference>
<comment type="subcellular location">
    <subcellularLocation>
        <location evidence="1 8">Cell membrane</location>
        <topology evidence="1 8">Peripheral membrane protein</topology>
    </subcellularLocation>
</comment>
<dbReference type="GO" id="GO:0043190">
    <property type="term" value="C:ATP-binding cassette (ABC) transporter complex"/>
    <property type="evidence" value="ECO:0007669"/>
    <property type="project" value="TreeGrafter"/>
</dbReference>
<dbReference type="SUPFAM" id="SSF52540">
    <property type="entry name" value="P-loop containing nucleoside triphosphate hydrolases"/>
    <property type="match status" value="1"/>
</dbReference>
<comment type="caution">
    <text evidence="10">The sequence shown here is derived from an EMBL/GenBank/DDBJ whole genome shotgun (WGS) entry which is preliminary data.</text>
</comment>
<dbReference type="FunFam" id="3.40.50.300:FF:000224">
    <property type="entry name" value="Energy-coupling factor transporter ATP-binding protein EcfA"/>
    <property type="match status" value="1"/>
</dbReference>
<evidence type="ECO:0000256" key="6">
    <source>
        <dbReference type="ARBA" id="ARBA00022967"/>
    </source>
</evidence>
<dbReference type="InterPro" id="IPR003593">
    <property type="entry name" value="AAA+_ATPase"/>
</dbReference>
<dbReference type="NCBIfam" id="TIGR04521">
    <property type="entry name" value="ECF_ATPase_2"/>
    <property type="match status" value="1"/>
</dbReference>
<dbReference type="Gene3D" id="3.40.50.300">
    <property type="entry name" value="P-loop containing nucleotide triphosphate hydrolases"/>
    <property type="match status" value="1"/>
</dbReference>